<feature type="compositionally biased region" description="Polar residues" evidence="1">
    <location>
        <begin position="1"/>
        <end position="19"/>
    </location>
</feature>
<feature type="compositionally biased region" description="Polar residues" evidence="1">
    <location>
        <begin position="96"/>
        <end position="107"/>
    </location>
</feature>
<dbReference type="EMBL" id="MCBR01001647">
    <property type="protein sequence ID" value="RKF82280.1"/>
    <property type="molecule type" value="Genomic_DNA"/>
</dbReference>
<feature type="compositionally biased region" description="Polar residues" evidence="1">
    <location>
        <begin position="30"/>
        <end position="44"/>
    </location>
</feature>
<gene>
    <name evidence="2" type="ORF">GcC1_016039</name>
</gene>
<dbReference type="AlphaFoldDB" id="A0A420J672"/>
<feature type="region of interest" description="Disordered" evidence="1">
    <location>
        <begin position="1"/>
        <end position="107"/>
    </location>
</feature>
<name>A0A420J672_9PEZI</name>
<evidence type="ECO:0000256" key="1">
    <source>
        <dbReference type="SAM" id="MobiDB-lite"/>
    </source>
</evidence>
<accession>A0A420J672</accession>
<protein>
    <submittedName>
        <fullName evidence="2">Uncharacterized protein</fullName>
    </submittedName>
</protein>
<evidence type="ECO:0000313" key="2">
    <source>
        <dbReference type="EMBL" id="RKF82280.1"/>
    </source>
</evidence>
<dbReference type="Proteomes" id="UP000285405">
    <property type="component" value="Unassembled WGS sequence"/>
</dbReference>
<proteinExistence type="predicted"/>
<reference evidence="2 3" key="1">
    <citation type="journal article" date="2018" name="BMC Genomics">
        <title>Comparative genome analyses reveal sequence features reflecting distinct modes of host-adaptation between dicot and monocot powdery mildew.</title>
        <authorList>
            <person name="Wu Y."/>
            <person name="Ma X."/>
            <person name="Pan Z."/>
            <person name="Kale S.D."/>
            <person name="Song Y."/>
            <person name="King H."/>
            <person name="Zhang Q."/>
            <person name="Presley C."/>
            <person name="Deng X."/>
            <person name="Wei C.I."/>
            <person name="Xiao S."/>
        </authorList>
    </citation>
    <scope>NUCLEOTIDE SEQUENCE [LARGE SCALE GENOMIC DNA]</scope>
    <source>
        <strain evidence="2">UCSC1</strain>
    </source>
</reference>
<comment type="caution">
    <text evidence="2">The sequence shown here is derived from an EMBL/GenBank/DDBJ whole genome shotgun (WGS) entry which is preliminary data.</text>
</comment>
<evidence type="ECO:0000313" key="3">
    <source>
        <dbReference type="Proteomes" id="UP000285405"/>
    </source>
</evidence>
<sequence length="107" mass="12149">MLKNQEPTRQWQFTPQPFQKQALMPPPQQPRNLFLNQDLSTHLHATQGRVDPSRGDQAQSAPRRVQSNGAEKNNYAGRSDIAGVGRRVENNPPRHLSQNPFINGTRE</sequence>
<feature type="compositionally biased region" description="Polar residues" evidence="1">
    <location>
        <begin position="56"/>
        <end position="71"/>
    </location>
</feature>
<organism evidence="2 3">
    <name type="scientific">Golovinomyces cichoracearum</name>
    <dbReference type="NCBI Taxonomy" id="62708"/>
    <lineage>
        <taxon>Eukaryota</taxon>
        <taxon>Fungi</taxon>
        <taxon>Dikarya</taxon>
        <taxon>Ascomycota</taxon>
        <taxon>Pezizomycotina</taxon>
        <taxon>Leotiomycetes</taxon>
        <taxon>Erysiphales</taxon>
        <taxon>Erysiphaceae</taxon>
        <taxon>Golovinomyces</taxon>
    </lineage>
</organism>